<dbReference type="PROSITE" id="PS50850">
    <property type="entry name" value="MFS"/>
    <property type="match status" value="1"/>
</dbReference>
<evidence type="ECO:0000313" key="9">
    <source>
        <dbReference type="Proteomes" id="UP000799750"/>
    </source>
</evidence>
<dbReference type="GO" id="GO:0016020">
    <property type="term" value="C:membrane"/>
    <property type="evidence" value="ECO:0007669"/>
    <property type="project" value="UniProtKB-SubCell"/>
</dbReference>
<dbReference type="PANTHER" id="PTHR43791">
    <property type="entry name" value="PERMEASE-RELATED"/>
    <property type="match status" value="1"/>
</dbReference>
<feature type="transmembrane region" description="Helical" evidence="6">
    <location>
        <begin position="111"/>
        <end position="130"/>
    </location>
</feature>
<feature type="transmembrane region" description="Helical" evidence="6">
    <location>
        <begin position="172"/>
        <end position="195"/>
    </location>
</feature>
<feature type="transmembrane region" description="Helical" evidence="6">
    <location>
        <begin position="82"/>
        <end position="104"/>
    </location>
</feature>
<feature type="transmembrane region" description="Helical" evidence="6">
    <location>
        <begin position="285"/>
        <end position="307"/>
    </location>
</feature>
<dbReference type="FunFam" id="1.20.1250.20:FF:000034">
    <property type="entry name" value="MFS general substrate transporter"/>
    <property type="match status" value="1"/>
</dbReference>
<keyword evidence="9" id="KW-1185">Reference proteome</keyword>
<evidence type="ECO:0000256" key="5">
    <source>
        <dbReference type="ARBA" id="ARBA00023136"/>
    </source>
</evidence>
<feature type="transmembrane region" description="Helical" evidence="6">
    <location>
        <begin position="142"/>
        <end position="160"/>
    </location>
</feature>
<feature type="transmembrane region" description="Helical" evidence="6">
    <location>
        <begin position="436"/>
        <end position="457"/>
    </location>
</feature>
<dbReference type="FunFam" id="1.20.1250.20:FF:000013">
    <property type="entry name" value="MFS general substrate transporter"/>
    <property type="match status" value="1"/>
</dbReference>
<dbReference type="OrthoDB" id="9971669at2759"/>
<dbReference type="SUPFAM" id="SSF103473">
    <property type="entry name" value="MFS general substrate transporter"/>
    <property type="match status" value="1"/>
</dbReference>
<comment type="subcellular location">
    <subcellularLocation>
        <location evidence="1">Membrane</location>
        <topology evidence="1">Multi-pass membrane protein</topology>
    </subcellularLocation>
</comment>
<feature type="transmembrane region" description="Helical" evidence="6">
    <location>
        <begin position="319"/>
        <end position="336"/>
    </location>
</feature>
<feature type="domain" description="Major facilitator superfamily (MFS) profile" evidence="7">
    <location>
        <begin position="45"/>
        <end position="486"/>
    </location>
</feature>
<sequence length="486" mass="53921">MNMSDKAVRVVSHSVQNASKPTYEVDDTETKALTRRVLWKLDTRVLPPIAILYLCNFFDRSNVGNAKILGLEDDLHLTNHHYAVALSIFYVFYVVSDLPSNLFLKTATPRLWLPILAILWGIVVMCIGFVRNFAEFVVVRSLLGIFEGGLYPGSLLYLSMMYTKEELALRVGIFYSSASLSGAFGGLLASGLSHIPKTSVVDWKWRWIMIIEGILTILCGIGAIFLIPNSVETATFLTPTERSHASARLKASNYISGSLIEPERFQWSEVIRGILSPQLWLNATAYFAICCALYSFSLFLPSIIVSLGYSGSKAQLMTVPPYAVAAVTGTFVAFLSDRLRLRGVLVLFTLPLAVIGYAVIARVDSNSVKYGMTFLMAVGIYSSVPPILVWLLNNSAGHYKRATSGAMQLVIANCGGIVAAFLYPNDQKPVYYESHNIVMGCLCYAWVAVLLNILYCWKVNKDKVEGKYDKYIGYGDDRDPSFKMIL</sequence>
<gene>
    <name evidence="8" type="ORF">BU16DRAFT_211331</name>
</gene>
<reference evidence="8" key="1">
    <citation type="journal article" date="2020" name="Stud. Mycol.">
        <title>101 Dothideomycetes genomes: a test case for predicting lifestyles and emergence of pathogens.</title>
        <authorList>
            <person name="Haridas S."/>
            <person name="Albert R."/>
            <person name="Binder M."/>
            <person name="Bloem J."/>
            <person name="Labutti K."/>
            <person name="Salamov A."/>
            <person name="Andreopoulos B."/>
            <person name="Baker S."/>
            <person name="Barry K."/>
            <person name="Bills G."/>
            <person name="Bluhm B."/>
            <person name="Cannon C."/>
            <person name="Castanera R."/>
            <person name="Culley D."/>
            <person name="Daum C."/>
            <person name="Ezra D."/>
            <person name="Gonzalez J."/>
            <person name="Henrissat B."/>
            <person name="Kuo A."/>
            <person name="Liang C."/>
            <person name="Lipzen A."/>
            <person name="Lutzoni F."/>
            <person name="Magnuson J."/>
            <person name="Mondo S."/>
            <person name="Nolan M."/>
            <person name="Ohm R."/>
            <person name="Pangilinan J."/>
            <person name="Park H.-J."/>
            <person name="Ramirez L."/>
            <person name="Alfaro M."/>
            <person name="Sun H."/>
            <person name="Tritt A."/>
            <person name="Yoshinaga Y."/>
            <person name="Zwiers L.-H."/>
            <person name="Turgeon B."/>
            <person name="Goodwin S."/>
            <person name="Spatafora J."/>
            <person name="Crous P."/>
            <person name="Grigoriev I."/>
        </authorList>
    </citation>
    <scope>NUCLEOTIDE SEQUENCE</scope>
    <source>
        <strain evidence="8">CBS 269.34</strain>
    </source>
</reference>
<evidence type="ECO:0000256" key="1">
    <source>
        <dbReference type="ARBA" id="ARBA00004141"/>
    </source>
</evidence>
<evidence type="ECO:0000259" key="7">
    <source>
        <dbReference type="PROSITE" id="PS50850"/>
    </source>
</evidence>
<dbReference type="InterPro" id="IPR020846">
    <property type="entry name" value="MFS_dom"/>
</dbReference>
<accession>A0A6A6RAL8</accession>
<name>A0A6A6RAL8_9PEZI</name>
<dbReference type="Proteomes" id="UP000799750">
    <property type="component" value="Unassembled WGS sequence"/>
</dbReference>
<evidence type="ECO:0000256" key="6">
    <source>
        <dbReference type="SAM" id="Phobius"/>
    </source>
</evidence>
<evidence type="ECO:0000313" key="8">
    <source>
        <dbReference type="EMBL" id="KAF2501875.1"/>
    </source>
</evidence>
<keyword evidence="4 6" id="KW-1133">Transmembrane helix</keyword>
<proteinExistence type="predicted"/>
<keyword evidence="2" id="KW-0813">Transport</keyword>
<feature type="transmembrane region" description="Helical" evidence="6">
    <location>
        <begin position="207"/>
        <end position="227"/>
    </location>
</feature>
<dbReference type="Gene3D" id="1.20.1250.20">
    <property type="entry name" value="MFS general substrate transporter like domains"/>
    <property type="match status" value="2"/>
</dbReference>
<dbReference type="Pfam" id="PF07690">
    <property type="entry name" value="MFS_1"/>
    <property type="match status" value="1"/>
</dbReference>
<dbReference type="InterPro" id="IPR011701">
    <property type="entry name" value="MFS"/>
</dbReference>
<evidence type="ECO:0000256" key="4">
    <source>
        <dbReference type="ARBA" id="ARBA00022989"/>
    </source>
</evidence>
<keyword evidence="5 6" id="KW-0472">Membrane</keyword>
<feature type="transmembrane region" description="Helical" evidence="6">
    <location>
        <begin position="405"/>
        <end position="424"/>
    </location>
</feature>
<dbReference type="EMBL" id="MU004182">
    <property type="protein sequence ID" value="KAF2501875.1"/>
    <property type="molecule type" value="Genomic_DNA"/>
</dbReference>
<dbReference type="InterPro" id="IPR036259">
    <property type="entry name" value="MFS_trans_sf"/>
</dbReference>
<keyword evidence="3 6" id="KW-0812">Transmembrane</keyword>
<dbReference type="PANTHER" id="PTHR43791:SF67">
    <property type="entry name" value="TRANSPORTER, PUTATIVE (AFU_ORTHOLOGUE AFUA_3G04010)-RELATED"/>
    <property type="match status" value="1"/>
</dbReference>
<evidence type="ECO:0000256" key="3">
    <source>
        <dbReference type="ARBA" id="ARBA00022692"/>
    </source>
</evidence>
<dbReference type="AlphaFoldDB" id="A0A6A6RAL8"/>
<organism evidence="8 9">
    <name type="scientific">Lophium mytilinum</name>
    <dbReference type="NCBI Taxonomy" id="390894"/>
    <lineage>
        <taxon>Eukaryota</taxon>
        <taxon>Fungi</taxon>
        <taxon>Dikarya</taxon>
        <taxon>Ascomycota</taxon>
        <taxon>Pezizomycotina</taxon>
        <taxon>Dothideomycetes</taxon>
        <taxon>Pleosporomycetidae</taxon>
        <taxon>Mytilinidiales</taxon>
        <taxon>Mytilinidiaceae</taxon>
        <taxon>Lophium</taxon>
    </lineage>
</organism>
<dbReference type="GO" id="GO:0022857">
    <property type="term" value="F:transmembrane transporter activity"/>
    <property type="evidence" value="ECO:0007669"/>
    <property type="project" value="InterPro"/>
</dbReference>
<protein>
    <submittedName>
        <fullName evidence="8">Retrograde regulation protein 2</fullName>
    </submittedName>
</protein>
<feature type="transmembrane region" description="Helical" evidence="6">
    <location>
        <begin position="372"/>
        <end position="393"/>
    </location>
</feature>
<feature type="transmembrane region" description="Helical" evidence="6">
    <location>
        <begin position="343"/>
        <end position="360"/>
    </location>
</feature>
<evidence type="ECO:0000256" key="2">
    <source>
        <dbReference type="ARBA" id="ARBA00022448"/>
    </source>
</evidence>